<dbReference type="InterPro" id="IPR037027">
    <property type="entry name" value="YqgF/RNaseH-like_dom_sf"/>
</dbReference>
<dbReference type="InterPro" id="IPR006641">
    <property type="entry name" value="YqgF/RNaseH-like_dom"/>
</dbReference>
<dbReference type="Gene3D" id="3.30.420.140">
    <property type="entry name" value="YqgF/RNase H-like domain"/>
    <property type="match status" value="1"/>
</dbReference>
<evidence type="ECO:0000259" key="5">
    <source>
        <dbReference type="SMART" id="SM00732"/>
    </source>
</evidence>
<dbReference type="NCBIfam" id="TIGR00250">
    <property type="entry name" value="RNAse_H_YqgF"/>
    <property type="match status" value="1"/>
</dbReference>
<dbReference type="GO" id="GO:0016787">
    <property type="term" value="F:hydrolase activity"/>
    <property type="evidence" value="ECO:0007669"/>
    <property type="project" value="UniProtKB-KW"/>
</dbReference>
<dbReference type="InterPro" id="IPR005227">
    <property type="entry name" value="YqgF"/>
</dbReference>
<dbReference type="SUPFAM" id="SSF53098">
    <property type="entry name" value="Ribonuclease H-like"/>
    <property type="match status" value="1"/>
</dbReference>
<evidence type="ECO:0000256" key="3">
    <source>
        <dbReference type="ARBA" id="ARBA00022722"/>
    </source>
</evidence>
<dbReference type="GO" id="GO:0000967">
    <property type="term" value="P:rRNA 5'-end processing"/>
    <property type="evidence" value="ECO:0007669"/>
    <property type="project" value="TreeGrafter"/>
</dbReference>
<keyword evidence="1" id="KW-0963">Cytoplasm</keyword>
<evidence type="ECO:0000256" key="2">
    <source>
        <dbReference type="ARBA" id="ARBA00022517"/>
    </source>
</evidence>
<proteinExistence type="inferred from homology"/>
<dbReference type="PANTHER" id="PTHR33317">
    <property type="entry name" value="POLYNUCLEOTIDYL TRANSFERASE, RIBONUCLEASE H-LIKE SUPERFAMILY PROTEIN"/>
    <property type="match status" value="1"/>
</dbReference>
<dbReference type="Pfam" id="PF03652">
    <property type="entry name" value="RuvX"/>
    <property type="match status" value="1"/>
</dbReference>
<accession>A0A3B0TQV2</accession>
<keyword evidence="4" id="KW-0378">Hydrolase</keyword>
<reference evidence="6" key="1">
    <citation type="submission" date="2018-06" db="EMBL/GenBank/DDBJ databases">
        <authorList>
            <person name="Zhirakovskaya E."/>
        </authorList>
    </citation>
    <scope>NUCLEOTIDE SEQUENCE</scope>
</reference>
<keyword evidence="3" id="KW-0540">Nuclease</keyword>
<evidence type="ECO:0000256" key="1">
    <source>
        <dbReference type="ARBA" id="ARBA00022490"/>
    </source>
</evidence>
<gene>
    <name evidence="6" type="ORF">MNBD_BACTEROID05-73</name>
</gene>
<dbReference type="SMART" id="SM00732">
    <property type="entry name" value="YqgFc"/>
    <property type="match status" value="1"/>
</dbReference>
<dbReference type="EMBL" id="UOEN01000343">
    <property type="protein sequence ID" value="VAW16822.1"/>
    <property type="molecule type" value="Genomic_DNA"/>
</dbReference>
<dbReference type="PANTHER" id="PTHR33317:SF4">
    <property type="entry name" value="POLYNUCLEOTIDYL TRANSFERASE, RIBONUCLEASE H-LIKE SUPERFAMILY PROTEIN"/>
    <property type="match status" value="1"/>
</dbReference>
<keyword evidence="2" id="KW-0690">Ribosome biogenesis</keyword>
<feature type="domain" description="YqgF/RNase H-like" evidence="5">
    <location>
        <begin position="2"/>
        <end position="100"/>
    </location>
</feature>
<dbReference type="HAMAP" id="MF_00651">
    <property type="entry name" value="Nuclease_YqgF"/>
    <property type="match status" value="1"/>
</dbReference>
<protein>
    <recommendedName>
        <fullName evidence="5">YqgF/RNase H-like domain-containing protein</fullName>
    </recommendedName>
</protein>
<evidence type="ECO:0000313" key="6">
    <source>
        <dbReference type="EMBL" id="VAW16822.1"/>
    </source>
</evidence>
<organism evidence="6">
    <name type="scientific">hydrothermal vent metagenome</name>
    <dbReference type="NCBI Taxonomy" id="652676"/>
    <lineage>
        <taxon>unclassified sequences</taxon>
        <taxon>metagenomes</taxon>
        <taxon>ecological metagenomes</taxon>
    </lineage>
</organism>
<sequence>MTKFLGIDYGSKRVGVAISDDDGRLAFPRDIFTNDKKLLEKIVQLCDDESVSVVVVGESLDSAGKPNPIMKKVFIFKEKLEEELSLPVYFEPEFMTSHHASIGESKGEFRKGAVDASAAALILQRFLDKRNN</sequence>
<evidence type="ECO:0000256" key="4">
    <source>
        <dbReference type="ARBA" id="ARBA00022801"/>
    </source>
</evidence>
<dbReference type="AlphaFoldDB" id="A0A3B0TQV2"/>
<dbReference type="InterPro" id="IPR012337">
    <property type="entry name" value="RNaseH-like_sf"/>
</dbReference>
<dbReference type="GO" id="GO:0004518">
    <property type="term" value="F:nuclease activity"/>
    <property type="evidence" value="ECO:0007669"/>
    <property type="project" value="UniProtKB-KW"/>
</dbReference>
<dbReference type="CDD" id="cd16964">
    <property type="entry name" value="YqgF"/>
    <property type="match status" value="1"/>
</dbReference>
<name>A0A3B0TQV2_9ZZZZ</name>